<keyword evidence="3" id="KW-1185">Reference proteome</keyword>
<feature type="non-terminal residue" evidence="2">
    <location>
        <position position="101"/>
    </location>
</feature>
<feature type="domain" description="K Homology" evidence="1">
    <location>
        <begin position="22"/>
        <end position="59"/>
    </location>
</feature>
<protein>
    <recommendedName>
        <fullName evidence="1">K Homology domain-containing protein</fullName>
    </recommendedName>
</protein>
<dbReference type="InterPro" id="IPR004088">
    <property type="entry name" value="KH_dom_type_1"/>
</dbReference>
<gene>
    <name evidence="2" type="ORF">AMK59_2734</name>
</gene>
<dbReference type="EMBL" id="LJIG01000802">
    <property type="protein sequence ID" value="KRT86138.1"/>
    <property type="molecule type" value="Genomic_DNA"/>
</dbReference>
<evidence type="ECO:0000259" key="1">
    <source>
        <dbReference type="Pfam" id="PF00013"/>
    </source>
</evidence>
<comment type="caution">
    <text evidence="2">The sequence shown here is derived from an EMBL/GenBank/DDBJ whole genome shotgun (WGS) entry which is preliminary data.</text>
</comment>
<dbReference type="SUPFAM" id="SSF54791">
    <property type="entry name" value="Eukaryotic type KH-domain (KH-domain type I)"/>
    <property type="match status" value="1"/>
</dbReference>
<evidence type="ECO:0000313" key="3">
    <source>
        <dbReference type="Proteomes" id="UP000051574"/>
    </source>
</evidence>
<proteinExistence type="predicted"/>
<organism evidence="2 3">
    <name type="scientific">Oryctes borbonicus</name>
    <dbReference type="NCBI Taxonomy" id="1629725"/>
    <lineage>
        <taxon>Eukaryota</taxon>
        <taxon>Metazoa</taxon>
        <taxon>Ecdysozoa</taxon>
        <taxon>Arthropoda</taxon>
        <taxon>Hexapoda</taxon>
        <taxon>Insecta</taxon>
        <taxon>Pterygota</taxon>
        <taxon>Neoptera</taxon>
        <taxon>Endopterygota</taxon>
        <taxon>Coleoptera</taxon>
        <taxon>Polyphaga</taxon>
        <taxon>Scarabaeiformia</taxon>
        <taxon>Scarabaeidae</taxon>
        <taxon>Dynastinae</taxon>
        <taxon>Oryctes</taxon>
    </lineage>
</organism>
<name>A0A0T6BFQ4_9SCAR</name>
<dbReference type="GO" id="GO:0003723">
    <property type="term" value="F:RNA binding"/>
    <property type="evidence" value="ECO:0007669"/>
    <property type="project" value="InterPro"/>
</dbReference>
<reference evidence="2 3" key="1">
    <citation type="submission" date="2015-09" db="EMBL/GenBank/DDBJ databases">
        <title>Draft genome of the scarab beetle Oryctes borbonicus.</title>
        <authorList>
            <person name="Meyer J.M."/>
            <person name="Markov G.V."/>
            <person name="Baskaran P."/>
            <person name="Herrmann M."/>
            <person name="Sommer R.J."/>
            <person name="Roedelsperger C."/>
        </authorList>
    </citation>
    <scope>NUCLEOTIDE SEQUENCE [LARGE SCALE GENOMIC DNA]</scope>
    <source>
        <strain evidence="2">OB123</strain>
        <tissue evidence="2">Whole animal</tissue>
    </source>
</reference>
<dbReference type="Proteomes" id="UP000051574">
    <property type="component" value="Unassembled WGS sequence"/>
</dbReference>
<dbReference type="OrthoDB" id="1937934at2759"/>
<dbReference type="Gene3D" id="3.30.1370.10">
    <property type="entry name" value="K Homology domain, type 1"/>
    <property type="match status" value="1"/>
</dbReference>
<accession>A0A0T6BFQ4</accession>
<evidence type="ECO:0000313" key="2">
    <source>
        <dbReference type="EMBL" id="KRT86138.1"/>
    </source>
</evidence>
<dbReference type="Pfam" id="PF00013">
    <property type="entry name" value="KH_1"/>
    <property type="match status" value="1"/>
</dbReference>
<dbReference type="GO" id="GO:0010468">
    <property type="term" value="P:regulation of gene expression"/>
    <property type="evidence" value="ECO:0007669"/>
    <property type="project" value="UniProtKB-ARBA"/>
</dbReference>
<dbReference type="InterPro" id="IPR036612">
    <property type="entry name" value="KH_dom_type_1_sf"/>
</dbReference>
<sequence length="101" mass="11669">DRDKFSEFITVSFRFDYHLYSLQKTGARIKIFSNWAPQSTDRIIQIVGEPAKCIDTIREVITLIKTNPIKGPVSPYDPHNYDDYYADEYGGYGNNANDRRG</sequence>
<dbReference type="AlphaFoldDB" id="A0A0T6BFQ4"/>
<feature type="non-terminal residue" evidence="2">
    <location>
        <position position="1"/>
    </location>
</feature>